<feature type="compositionally biased region" description="Basic residues" evidence="1">
    <location>
        <begin position="65"/>
        <end position="77"/>
    </location>
</feature>
<proteinExistence type="predicted"/>
<accession>A0ABU6YXN4</accession>
<evidence type="ECO:0000313" key="2">
    <source>
        <dbReference type="EMBL" id="MED6214756.1"/>
    </source>
</evidence>
<keyword evidence="3" id="KW-1185">Reference proteome</keyword>
<organism evidence="2 3">
    <name type="scientific">Stylosanthes scabra</name>
    <dbReference type="NCBI Taxonomy" id="79078"/>
    <lineage>
        <taxon>Eukaryota</taxon>
        <taxon>Viridiplantae</taxon>
        <taxon>Streptophyta</taxon>
        <taxon>Embryophyta</taxon>
        <taxon>Tracheophyta</taxon>
        <taxon>Spermatophyta</taxon>
        <taxon>Magnoliopsida</taxon>
        <taxon>eudicotyledons</taxon>
        <taxon>Gunneridae</taxon>
        <taxon>Pentapetalae</taxon>
        <taxon>rosids</taxon>
        <taxon>fabids</taxon>
        <taxon>Fabales</taxon>
        <taxon>Fabaceae</taxon>
        <taxon>Papilionoideae</taxon>
        <taxon>50 kb inversion clade</taxon>
        <taxon>dalbergioids sensu lato</taxon>
        <taxon>Dalbergieae</taxon>
        <taxon>Pterocarpus clade</taxon>
        <taxon>Stylosanthes</taxon>
    </lineage>
</organism>
<feature type="region of interest" description="Disordered" evidence="1">
    <location>
        <begin position="33"/>
        <end position="88"/>
    </location>
</feature>
<gene>
    <name evidence="2" type="ORF">PIB30_106457</name>
</gene>
<sequence length="254" mass="28668">MLIIYYCSSVLIMNLLFLFSNLQFDISSSGINGDDVTLPNDSASVRSPEALRAPPAPRPPLPQRNTKKVAVRGRAKRRAVEKPSEDDTLSLSHSLKRIAMATLRSEHESSQQSESQTQLKHANFQETANEYHRAYCDLTTALESKIILMREKISDLEKKLNQWKDPSHVFDDWMAGTLLEGMADKILEFSCGETFRKILNQCEGSMNTLKAAMTCKLFCTSQLEIYEKEIEAMKFALGKLEDLKGIHETCLTSN</sequence>
<dbReference type="Proteomes" id="UP001341840">
    <property type="component" value="Unassembled WGS sequence"/>
</dbReference>
<evidence type="ECO:0000313" key="3">
    <source>
        <dbReference type="Proteomes" id="UP001341840"/>
    </source>
</evidence>
<reference evidence="2 3" key="1">
    <citation type="journal article" date="2023" name="Plants (Basel)">
        <title>Bridging the Gap: Combining Genomics and Transcriptomics Approaches to Understand Stylosanthes scabra, an Orphan Legume from the Brazilian Caatinga.</title>
        <authorList>
            <person name="Ferreira-Neto J.R.C."/>
            <person name="da Silva M.D."/>
            <person name="Binneck E."/>
            <person name="de Melo N.F."/>
            <person name="da Silva R.H."/>
            <person name="de Melo A.L.T.M."/>
            <person name="Pandolfi V."/>
            <person name="Bustamante F.O."/>
            <person name="Brasileiro-Vidal A.C."/>
            <person name="Benko-Iseppon A.M."/>
        </authorList>
    </citation>
    <scope>NUCLEOTIDE SEQUENCE [LARGE SCALE GENOMIC DNA]</scope>
    <source>
        <tissue evidence="2">Leaves</tissue>
    </source>
</reference>
<name>A0ABU6YXN4_9FABA</name>
<evidence type="ECO:0000256" key="1">
    <source>
        <dbReference type="SAM" id="MobiDB-lite"/>
    </source>
</evidence>
<comment type="caution">
    <text evidence="2">The sequence shown here is derived from an EMBL/GenBank/DDBJ whole genome shotgun (WGS) entry which is preliminary data.</text>
</comment>
<protein>
    <submittedName>
        <fullName evidence="2">Uncharacterized protein</fullName>
    </submittedName>
</protein>
<dbReference type="EMBL" id="JASCZI010245858">
    <property type="protein sequence ID" value="MED6214756.1"/>
    <property type="molecule type" value="Genomic_DNA"/>
</dbReference>